<accession>A0AAV5V4D6</accession>
<dbReference type="PANTHER" id="PTHR12265">
    <property type="entry name" value="TRANSMEMBRANE PROTEIN 53"/>
    <property type="match status" value="1"/>
</dbReference>
<dbReference type="Pfam" id="PF05705">
    <property type="entry name" value="DUF829"/>
    <property type="match status" value="1"/>
</dbReference>
<evidence type="ECO:0000256" key="1">
    <source>
        <dbReference type="SAM" id="MobiDB-lite"/>
    </source>
</evidence>
<proteinExistence type="predicted"/>
<dbReference type="Proteomes" id="UP001432322">
    <property type="component" value="Unassembled WGS sequence"/>
</dbReference>
<evidence type="ECO:0000313" key="3">
    <source>
        <dbReference type="Proteomes" id="UP001432322"/>
    </source>
</evidence>
<name>A0AAV5V4D6_9BILA</name>
<dbReference type="InterPro" id="IPR008547">
    <property type="entry name" value="DUF829_TMEM53"/>
</dbReference>
<comment type="caution">
    <text evidence="2">The sequence shown here is derived from an EMBL/GenBank/DDBJ whole genome shotgun (WGS) entry which is preliminary data.</text>
</comment>
<dbReference type="InterPro" id="IPR029058">
    <property type="entry name" value="AB_hydrolase_fold"/>
</dbReference>
<dbReference type="PANTHER" id="PTHR12265:SF41">
    <property type="entry name" value="TRANSMEMBRANE PROTEIN 53"/>
    <property type="match status" value="1"/>
</dbReference>
<dbReference type="EMBL" id="BTSY01000002">
    <property type="protein sequence ID" value="GMT13682.1"/>
    <property type="molecule type" value="Genomic_DNA"/>
</dbReference>
<evidence type="ECO:0008006" key="4">
    <source>
        <dbReference type="Google" id="ProtNLM"/>
    </source>
</evidence>
<dbReference type="Gene3D" id="3.40.50.1820">
    <property type="entry name" value="alpha/beta hydrolase"/>
    <property type="match status" value="1"/>
</dbReference>
<protein>
    <recommendedName>
        <fullName evidence="4">Transmembrane protein 53</fullName>
    </recommendedName>
</protein>
<sequence length="380" mass="42678">GSLRLARAVPAFCLKQADNFSTFLYSSALQAMVNSRGLEEAGEGKTKSKKMQAEDVKFSEPGAKDVTVILFGWAGCKDRYLTKYASFYEQAGYTTIRYTMPIVQVRGYFSYKLYAKMLYERVFADGTLKPNQVVWHVFSMNGCSLWTALWGLLHKMKRDDIISVSKGIIFDSAPAFVRPDQSARALSMASLPAPEFHAAVRETYRGVLLLYFASHHAMIWLRSHVESRVWERNFSYWHLQEMQIPKNALFIYSDTDEICSSESIEKIIEHQAKKDGAQAHSLKLPNSPHCAHLRSHPETYTSTCLRFVAEQDSTETSLPPPIVDPNYRLVKAAEYDENQNQEVDAVPASAPAQDEDQTPVPPPALPDMAPARPAPVVTAT</sequence>
<feature type="compositionally biased region" description="Low complexity" evidence="1">
    <location>
        <begin position="366"/>
        <end position="380"/>
    </location>
</feature>
<keyword evidence="3" id="KW-1185">Reference proteome</keyword>
<dbReference type="SUPFAM" id="SSF53474">
    <property type="entry name" value="alpha/beta-Hydrolases"/>
    <property type="match status" value="1"/>
</dbReference>
<evidence type="ECO:0000313" key="2">
    <source>
        <dbReference type="EMBL" id="GMT13682.1"/>
    </source>
</evidence>
<feature type="region of interest" description="Disordered" evidence="1">
    <location>
        <begin position="335"/>
        <end position="380"/>
    </location>
</feature>
<dbReference type="AlphaFoldDB" id="A0AAV5V4D6"/>
<organism evidence="2 3">
    <name type="scientific">Pristionchus fissidentatus</name>
    <dbReference type="NCBI Taxonomy" id="1538716"/>
    <lineage>
        <taxon>Eukaryota</taxon>
        <taxon>Metazoa</taxon>
        <taxon>Ecdysozoa</taxon>
        <taxon>Nematoda</taxon>
        <taxon>Chromadorea</taxon>
        <taxon>Rhabditida</taxon>
        <taxon>Rhabditina</taxon>
        <taxon>Diplogasteromorpha</taxon>
        <taxon>Diplogasteroidea</taxon>
        <taxon>Neodiplogasteridae</taxon>
        <taxon>Pristionchus</taxon>
    </lineage>
</organism>
<gene>
    <name evidence="2" type="ORF">PFISCL1PPCAC_4979</name>
</gene>
<reference evidence="2" key="1">
    <citation type="submission" date="2023-10" db="EMBL/GenBank/DDBJ databases">
        <title>Genome assembly of Pristionchus species.</title>
        <authorList>
            <person name="Yoshida K."/>
            <person name="Sommer R.J."/>
        </authorList>
    </citation>
    <scope>NUCLEOTIDE SEQUENCE</scope>
    <source>
        <strain evidence="2">RS5133</strain>
    </source>
</reference>
<feature type="non-terminal residue" evidence="2">
    <location>
        <position position="1"/>
    </location>
</feature>